<evidence type="ECO:0000256" key="2">
    <source>
        <dbReference type="ARBA" id="ARBA00010868"/>
    </source>
</evidence>
<dbReference type="GO" id="GO:0030335">
    <property type="term" value="P:positive regulation of cell migration"/>
    <property type="evidence" value="ECO:0007669"/>
    <property type="project" value="Ensembl"/>
</dbReference>
<dbReference type="GO" id="GO:0001938">
    <property type="term" value="P:positive regulation of endothelial cell proliferation"/>
    <property type="evidence" value="ECO:0007669"/>
    <property type="project" value="Ensembl"/>
</dbReference>
<dbReference type="SMART" id="SM00199">
    <property type="entry name" value="SCY"/>
    <property type="match status" value="1"/>
</dbReference>
<dbReference type="GO" id="GO:0045766">
    <property type="term" value="P:positive regulation of angiogenesis"/>
    <property type="evidence" value="ECO:0007669"/>
    <property type="project" value="Ensembl"/>
</dbReference>
<dbReference type="AlphaFoldDB" id="A0A096P3T9"/>
<feature type="domain" description="Chemokine interleukin-8-like" evidence="10">
    <location>
        <begin position="29"/>
        <end position="88"/>
    </location>
</feature>
<dbReference type="PROSITE" id="PS00472">
    <property type="entry name" value="SMALL_CYTOKINES_CC"/>
    <property type="match status" value="1"/>
</dbReference>
<evidence type="ECO:0000256" key="6">
    <source>
        <dbReference type="ARBA" id="ARBA00022729"/>
    </source>
</evidence>
<dbReference type="InterPro" id="IPR036048">
    <property type="entry name" value="Interleukin_8-like_sf"/>
</dbReference>
<dbReference type="GO" id="GO:0008360">
    <property type="term" value="P:regulation of cell shape"/>
    <property type="evidence" value="ECO:0007669"/>
    <property type="project" value="Ensembl"/>
</dbReference>
<dbReference type="Ensembl" id="ENSPANT00000020966.3">
    <property type="protein sequence ID" value="ENSPANP00000020014.1"/>
    <property type="gene ID" value="ENSPANG00000023037.3"/>
</dbReference>
<keyword evidence="6 9" id="KW-0732">Signal</keyword>
<reference evidence="11" key="3">
    <citation type="submission" date="2025-09" db="UniProtKB">
        <authorList>
            <consortium name="Ensembl"/>
        </authorList>
    </citation>
    <scope>IDENTIFICATION</scope>
</reference>
<evidence type="ECO:0000256" key="5">
    <source>
        <dbReference type="ARBA" id="ARBA00022525"/>
    </source>
</evidence>
<evidence type="ECO:0000259" key="10">
    <source>
        <dbReference type="SMART" id="SM00199"/>
    </source>
</evidence>
<feature type="signal peptide" evidence="9">
    <location>
        <begin position="1"/>
        <end position="16"/>
    </location>
</feature>
<reference evidence="11" key="2">
    <citation type="submission" date="2025-08" db="UniProtKB">
        <authorList>
            <consortium name="Ensembl"/>
        </authorList>
    </citation>
    <scope>IDENTIFICATION</scope>
</reference>
<dbReference type="GO" id="GO:0060444">
    <property type="term" value="P:branching involved in mammary gland duct morphogenesis"/>
    <property type="evidence" value="ECO:0007669"/>
    <property type="project" value="Ensembl"/>
</dbReference>
<evidence type="ECO:0000313" key="11">
    <source>
        <dbReference type="Ensembl" id="ENSPANP00000020014.1"/>
    </source>
</evidence>
<feature type="chain" id="PRO_5005108014" description="C-C motif chemokine" evidence="9">
    <location>
        <begin position="17"/>
        <end position="97"/>
    </location>
</feature>
<evidence type="ECO:0000256" key="1">
    <source>
        <dbReference type="ARBA" id="ARBA00004613"/>
    </source>
</evidence>
<protein>
    <recommendedName>
        <fullName evidence="9">C-C motif chemokine</fullName>
    </recommendedName>
</protein>
<dbReference type="SUPFAM" id="SSF54117">
    <property type="entry name" value="Interleukin 8-like chemokines"/>
    <property type="match status" value="1"/>
</dbReference>
<keyword evidence="8" id="KW-0395">Inflammatory response</keyword>
<accession>A0A096P3T9</accession>
<dbReference type="CDD" id="cd00272">
    <property type="entry name" value="Chemokine_CC"/>
    <property type="match status" value="1"/>
</dbReference>
<proteinExistence type="inferred from homology"/>
<dbReference type="GO" id="GO:0008009">
    <property type="term" value="F:chemokine activity"/>
    <property type="evidence" value="ECO:0007669"/>
    <property type="project" value="Ensembl"/>
</dbReference>
<dbReference type="GO" id="GO:0005615">
    <property type="term" value="C:extracellular space"/>
    <property type="evidence" value="ECO:0007669"/>
    <property type="project" value="UniProtKB-KW"/>
</dbReference>
<dbReference type="OrthoDB" id="8934837at2759"/>
<keyword evidence="7" id="KW-1015">Disulfide bond</keyword>
<name>A0A096P3T9_PAPAN</name>
<dbReference type="GeneID" id="101007758"/>
<reference evidence="11 12" key="1">
    <citation type="submission" date="2012-03" db="EMBL/GenBank/DDBJ databases">
        <title>Whole Genome Assembly of Papio anubis.</title>
        <authorList>
            <person name="Liu Y.L."/>
            <person name="Abraham K.A."/>
            <person name="Akbar H.A."/>
            <person name="Ali S.A."/>
            <person name="Anosike U.A."/>
            <person name="Aqrawi P.A."/>
            <person name="Arias F.A."/>
            <person name="Attaway T.A."/>
            <person name="Awwad R.A."/>
            <person name="Babu C.B."/>
            <person name="Bandaranaike D.B."/>
            <person name="Battles P.B."/>
            <person name="Bell A.B."/>
            <person name="Beltran B.B."/>
            <person name="Berhane-Mersha D.B."/>
            <person name="Bess C.B."/>
            <person name="Bickham C.B."/>
            <person name="Bolden T.B."/>
            <person name="Carter K.C."/>
            <person name="Chau D.C."/>
            <person name="Chavez A.C."/>
            <person name="Clerc-Blankenburg K.C."/>
            <person name="Coyle M.C."/>
            <person name="Dao M.D."/>
            <person name="Davila M.L.D."/>
            <person name="Davy-Carroll L.D."/>
            <person name="Denson S.D."/>
            <person name="Dinh H.D."/>
            <person name="Fernandez S.F."/>
            <person name="Fernando P.F."/>
            <person name="Forbes L.F."/>
            <person name="Francis C.F."/>
            <person name="Francisco L.F."/>
            <person name="Fu Q.F."/>
            <person name="Garcia-Iii R.G."/>
            <person name="Garrett T.G."/>
            <person name="Gross S.G."/>
            <person name="Gubbala S.G."/>
            <person name="Hirani K.H."/>
            <person name="Hogues M.H."/>
            <person name="Hollins B.H."/>
            <person name="Jackson L.J."/>
            <person name="Javaid M.J."/>
            <person name="Jhangiani S.J."/>
            <person name="Johnson A.J."/>
            <person name="Johnson B.J."/>
            <person name="Jones J.J."/>
            <person name="Joshi V.J."/>
            <person name="Kalu J.K."/>
            <person name="Khan N.K."/>
            <person name="Korchina V.K."/>
            <person name="Kovar C.K."/>
            <person name="Lago L.L."/>
            <person name="Lara F.L."/>
            <person name="Le T.-K.L."/>
            <person name="Lee S.L."/>
            <person name="Legall-Iii F.L."/>
            <person name="Lemon S.L."/>
            <person name="Liu J.L."/>
            <person name="Liu Y.-S.L."/>
            <person name="Liyanage D.L."/>
            <person name="Lopez J.L."/>
            <person name="Lorensuhewa L.L."/>
            <person name="Mata R.M."/>
            <person name="Mathew T.M."/>
            <person name="Mercado C.M."/>
            <person name="Mercado I.M."/>
            <person name="Morales K.M."/>
            <person name="Morgan M.M."/>
            <person name="Munidasa M.M."/>
            <person name="Ngo D.N."/>
            <person name="Nguyen L.N."/>
            <person name="Nguyen T.N."/>
            <person name="Nguyen N.N."/>
            <person name="Obregon M.O."/>
            <person name="Okwuonu G.O."/>
            <person name="Ongeri F.O."/>
            <person name="Onwere C.O."/>
            <person name="Osifeso I.O."/>
            <person name="Parra A.P."/>
            <person name="Patil S.P."/>
            <person name="Perez A.P."/>
            <person name="Perez Y.P."/>
            <person name="Pham C.P."/>
            <person name="Pu L.-L.P."/>
            <person name="Puazo M.P."/>
            <person name="Quiroz J.Q."/>
            <person name="Rouhana J.R."/>
            <person name="Ruiz M.R."/>
            <person name="Ruiz S.-J.R."/>
            <person name="Saada N.S."/>
            <person name="Santibanez J.S."/>
            <person name="Scheel M.S."/>
            <person name="Schneider B.S."/>
            <person name="Simmons D.S."/>
            <person name="Sisson I.S."/>
            <person name="Tang L.-Y.T."/>
            <person name="Thornton R.T."/>
            <person name="Tisius J.T."/>
            <person name="Toledanes G.T."/>
            <person name="Trejos Z.T."/>
            <person name="Usmani K.U."/>
            <person name="Varghese R.V."/>
            <person name="Vattathil S.V."/>
            <person name="Vee V.V."/>
            <person name="Walker D.W."/>
            <person name="Weissenberger G.W."/>
            <person name="White C.W."/>
            <person name="Williams A.W."/>
            <person name="Woodworth J.W."/>
            <person name="Wright R.W."/>
            <person name="Zhu Y.Z."/>
            <person name="Han Y.H."/>
            <person name="Newsham I.N."/>
            <person name="Nazareth L.N."/>
            <person name="Worley K.W."/>
            <person name="Muzny D.M."/>
            <person name="Rogers J.R."/>
            <person name="Gibbs R.G."/>
        </authorList>
    </citation>
    <scope>NUCLEOTIDE SEQUENCE [LARGE SCALE GENOMIC DNA]</scope>
</reference>
<dbReference type="GO" id="GO:0006954">
    <property type="term" value="P:inflammatory response"/>
    <property type="evidence" value="ECO:0007669"/>
    <property type="project" value="UniProtKB-KW"/>
</dbReference>
<dbReference type="PANTHER" id="PTHR12015">
    <property type="entry name" value="SMALL INDUCIBLE CYTOKINE A"/>
    <property type="match status" value="1"/>
</dbReference>
<dbReference type="GO" id="GO:0046983">
    <property type="term" value="F:protein dimerization activity"/>
    <property type="evidence" value="ECO:0007669"/>
    <property type="project" value="Ensembl"/>
</dbReference>
<evidence type="ECO:0000256" key="9">
    <source>
        <dbReference type="RuleBase" id="RU361150"/>
    </source>
</evidence>
<dbReference type="CTD" id="6356"/>
<dbReference type="STRING" id="9555.ENSPANP00000020014"/>
<gene>
    <name evidence="11" type="primary">CCL11</name>
</gene>
<dbReference type="Gene3D" id="2.40.50.40">
    <property type="match status" value="1"/>
</dbReference>
<dbReference type="Pfam" id="PF00048">
    <property type="entry name" value="IL8"/>
    <property type="match status" value="1"/>
</dbReference>
<comment type="subcellular location">
    <subcellularLocation>
        <location evidence="1 9">Secreted</location>
    </subcellularLocation>
</comment>
<dbReference type="OMA" id="SKCPQTA"/>
<dbReference type="InterPro" id="IPR001811">
    <property type="entry name" value="Chemokine_IL8-like_dom"/>
</dbReference>
<sequence>MKVSATLLWLLLIAAAFSPQGLTGPASVATTCCFTLTNKKIPLQRLESYRRIISGKCPQKAVIFKTKLAKDICADPKKKWVQDSIKYLDRKSPTPKP</sequence>
<keyword evidence="12" id="KW-1185">Reference proteome</keyword>
<dbReference type="GO" id="GO:0007010">
    <property type="term" value="P:cytoskeleton organization"/>
    <property type="evidence" value="ECO:0007669"/>
    <property type="project" value="Ensembl"/>
</dbReference>
<dbReference type="Bgee" id="ENSPANG00000023037">
    <property type="expression patterns" value="Expressed in caecum and 30 other cell types or tissues"/>
</dbReference>
<dbReference type="GO" id="GO:0048245">
    <property type="term" value="P:eosinophil chemotaxis"/>
    <property type="evidence" value="ECO:0007669"/>
    <property type="project" value="Ensembl"/>
</dbReference>
<evidence type="ECO:0000256" key="4">
    <source>
        <dbReference type="ARBA" id="ARBA00022514"/>
    </source>
</evidence>
<keyword evidence="3 9" id="KW-0145">Chemotaxis</keyword>
<dbReference type="InterPro" id="IPR000827">
    <property type="entry name" value="Chemokine_CC_CS"/>
</dbReference>
<dbReference type="GO" id="GO:0030838">
    <property type="term" value="P:positive regulation of actin filament polymerization"/>
    <property type="evidence" value="ECO:0007669"/>
    <property type="project" value="Ensembl"/>
</dbReference>
<dbReference type="GO" id="GO:0060763">
    <property type="term" value="P:mammary duct terminal end bud growth"/>
    <property type="evidence" value="ECO:0007669"/>
    <property type="project" value="Ensembl"/>
</dbReference>
<dbReference type="GO" id="GO:0007611">
    <property type="term" value="P:learning or memory"/>
    <property type="evidence" value="ECO:0007669"/>
    <property type="project" value="Ensembl"/>
</dbReference>
<keyword evidence="4 9" id="KW-0202">Cytokine</keyword>
<dbReference type="GO" id="GO:0061844">
    <property type="term" value="P:antimicrobial humoral immune response mediated by antimicrobial peptide"/>
    <property type="evidence" value="ECO:0007669"/>
    <property type="project" value="TreeGrafter"/>
</dbReference>
<dbReference type="InterPro" id="IPR039809">
    <property type="entry name" value="Chemokine_b/g/d"/>
</dbReference>
<dbReference type="GO" id="GO:0031728">
    <property type="term" value="F:CCR3 chemokine receptor binding"/>
    <property type="evidence" value="ECO:0007669"/>
    <property type="project" value="Ensembl"/>
</dbReference>
<dbReference type="PANTHER" id="PTHR12015:SF146">
    <property type="entry name" value="EOTAXIN"/>
    <property type="match status" value="1"/>
</dbReference>
<dbReference type="FunFam" id="2.40.50.40:FF:000002">
    <property type="entry name" value="C-C motif chemokine"/>
    <property type="match status" value="1"/>
</dbReference>
<keyword evidence="5 9" id="KW-0964">Secreted</keyword>
<evidence type="ECO:0000256" key="8">
    <source>
        <dbReference type="ARBA" id="ARBA00023198"/>
    </source>
</evidence>
<dbReference type="GeneTree" id="ENSGT01130000278316"/>
<dbReference type="GO" id="GO:0070098">
    <property type="term" value="P:chemokine-mediated signaling pathway"/>
    <property type="evidence" value="ECO:0007669"/>
    <property type="project" value="Ensembl"/>
</dbReference>
<dbReference type="Proteomes" id="UP000028761">
    <property type="component" value="Chromosome 17"/>
</dbReference>
<dbReference type="GO" id="GO:0050768">
    <property type="term" value="P:negative regulation of neurogenesis"/>
    <property type="evidence" value="ECO:0007669"/>
    <property type="project" value="Ensembl"/>
</dbReference>
<comment type="similarity">
    <text evidence="2 9">Belongs to the intercrine beta (chemokine CC) family.</text>
</comment>
<dbReference type="RefSeq" id="XP_003912647.1">
    <property type="nucleotide sequence ID" value="XM_003912598.4"/>
</dbReference>
<evidence type="ECO:0000313" key="12">
    <source>
        <dbReference type="Proteomes" id="UP000028761"/>
    </source>
</evidence>
<dbReference type="KEGG" id="panu:101007758"/>
<dbReference type="eggNOG" id="ENOG502S8M4">
    <property type="taxonomic scope" value="Eukaryota"/>
</dbReference>
<organism evidence="11 12">
    <name type="scientific">Papio anubis</name>
    <name type="common">Olive baboon</name>
    <dbReference type="NCBI Taxonomy" id="9555"/>
    <lineage>
        <taxon>Eukaryota</taxon>
        <taxon>Metazoa</taxon>
        <taxon>Chordata</taxon>
        <taxon>Craniata</taxon>
        <taxon>Vertebrata</taxon>
        <taxon>Euteleostomi</taxon>
        <taxon>Mammalia</taxon>
        <taxon>Eutheria</taxon>
        <taxon>Euarchontoglires</taxon>
        <taxon>Primates</taxon>
        <taxon>Haplorrhini</taxon>
        <taxon>Catarrhini</taxon>
        <taxon>Cercopithecidae</taxon>
        <taxon>Cercopithecinae</taxon>
        <taxon>Papio</taxon>
    </lineage>
</organism>
<evidence type="ECO:0000256" key="7">
    <source>
        <dbReference type="ARBA" id="ARBA00023157"/>
    </source>
</evidence>
<evidence type="ECO:0000256" key="3">
    <source>
        <dbReference type="ARBA" id="ARBA00022500"/>
    </source>
</evidence>
<dbReference type="HOGENOM" id="CLU_141716_1_0_1"/>